<dbReference type="EMBL" id="CP064954">
    <property type="protein sequence ID" value="QPK79595.1"/>
    <property type="molecule type" value="Genomic_DNA"/>
</dbReference>
<gene>
    <name evidence="3" type="ORF">G7Y31_02475</name>
</gene>
<dbReference type="AlphaFoldDB" id="A0A7T0KF15"/>
<reference evidence="3 4" key="1">
    <citation type="submission" date="2020-11" db="EMBL/GenBank/DDBJ databases">
        <title>Corynebacterium sp. ZJ-599.</title>
        <authorList>
            <person name="Zhou J."/>
        </authorList>
    </citation>
    <scope>NUCLEOTIDE SEQUENCE [LARGE SCALE GENOMIC DNA]</scope>
    <source>
        <strain evidence="3 4">ZJ-599</strain>
    </source>
</reference>
<feature type="transmembrane region" description="Helical" evidence="2">
    <location>
        <begin position="66"/>
        <end position="90"/>
    </location>
</feature>
<keyword evidence="4" id="KW-1185">Reference proteome</keyword>
<keyword evidence="2" id="KW-0812">Transmembrane</keyword>
<sequence length="99" mass="10371">MTEPFPQVAFRNTPQAQGVLGEISGPASEGTGGNIMTARSLGMACLLLTPALLMLSQVITAGWITLALWAMVGALWAMVGVCYLTSIVAFTKVASQQKN</sequence>
<dbReference type="RefSeq" id="WP_165008320.1">
    <property type="nucleotide sequence ID" value="NZ_CP064954.1"/>
</dbReference>
<keyword evidence="2" id="KW-1133">Transmembrane helix</keyword>
<feature type="region of interest" description="Disordered" evidence="1">
    <location>
        <begin position="1"/>
        <end position="31"/>
    </location>
</feature>
<dbReference type="KEGG" id="cliz:G7Y31_02475"/>
<evidence type="ECO:0000256" key="1">
    <source>
        <dbReference type="SAM" id="MobiDB-lite"/>
    </source>
</evidence>
<dbReference type="Proteomes" id="UP000594681">
    <property type="component" value="Chromosome"/>
</dbReference>
<accession>A0A7T0KF15</accession>
<feature type="transmembrane region" description="Helical" evidence="2">
    <location>
        <begin position="41"/>
        <end position="60"/>
    </location>
</feature>
<protein>
    <submittedName>
        <fullName evidence="3">Uncharacterized protein</fullName>
    </submittedName>
</protein>
<evidence type="ECO:0000313" key="3">
    <source>
        <dbReference type="EMBL" id="QPK79595.1"/>
    </source>
</evidence>
<proteinExistence type="predicted"/>
<name>A0A7T0KF15_9CORY</name>
<keyword evidence="2" id="KW-0472">Membrane</keyword>
<evidence type="ECO:0000256" key="2">
    <source>
        <dbReference type="SAM" id="Phobius"/>
    </source>
</evidence>
<organism evidence="3 4">
    <name type="scientific">Corynebacterium lizhenjunii</name>
    <dbReference type="NCBI Taxonomy" id="2709394"/>
    <lineage>
        <taxon>Bacteria</taxon>
        <taxon>Bacillati</taxon>
        <taxon>Actinomycetota</taxon>
        <taxon>Actinomycetes</taxon>
        <taxon>Mycobacteriales</taxon>
        <taxon>Corynebacteriaceae</taxon>
        <taxon>Corynebacterium</taxon>
    </lineage>
</organism>
<evidence type="ECO:0000313" key="4">
    <source>
        <dbReference type="Proteomes" id="UP000594681"/>
    </source>
</evidence>